<proteinExistence type="inferred from homology"/>
<dbReference type="PANTHER" id="PTHR48413">
    <property type="match status" value="1"/>
</dbReference>
<reference evidence="2 3" key="1">
    <citation type="submission" date="2017-04" db="EMBL/GenBank/DDBJ databases">
        <authorList>
            <person name="Afonso C.L."/>
            <person name="Miller P.J."/>
            <person name="Scott M.A."/>
            <person name="Spackman E."/>
            <person name="Goraichik I."/>
            <person name="Dimitrov K.M."/>
            <person name="Suarez D.L."/>
            <person name="Swayne D.E."/>
        </authorList>
    </citation>
    <scope>NUCLEOTIDE SEQUENCE [LARGE SCALE GENOMIC DNA]</scope>
    <source>
        <strain evidence="2 3">11</strain>
    </source>
</reference>
<dbReference type="PANTHER" id="PTHR48413:SF1">
    <property type="entry name" value="PROTEIN HEAT-STRESS-ASSOCIATED 32"/>
    <property type="match status" value="1"/>
</dbReference>
<comment type="similarity">
    <text evidence="1">Belongs to the phosphosulfolactate synthase family.</text>
</comment>
<keyword evidence="3" id="KW-1185">Reference proteome</keyword>
<dbReference type="InterPro" id="IPR013785">
    <property type="entry name" value="Aldolase_TIM"/>
</dbReference>
<dbReference type="RefSeq" id="WP_085493777.1">
    <property type="nucleotide sequence ID" value="NZ_FXAZ01000001.1"/>
</dbReference>
<dbReference type="Gene3D" id="3.20.20.70">
    <property type="entry name" value="Aldolase class I"/>
    <property type="match status" value="1"/>
</dbReference>
<dbReference type="Proteomes" id="UP000193834">
    <property type="component" value="Unassembled WGS sequence"/>
</dbReference>
<dbReference type="AlphaFoldDB" id="A0A1X7JJM8"/>
<dbReference type="InterPro" id="IPR003830">
    <property type="entry name" value="ComA_synth"/>
</dbReference>
<dbReference type="SUPFAM" id="SSF102110">
    <property type="entry name" value="(2r)-phospho-3-sulfolactate synthase ComA"/>
    <property type="match status" value="1"/>
</dbReference>
<dbReference type="Pfam" id="PF02679">
    <property type="entry name" value="ComA"/>
    <property type="match status" value="1"/>
</dbReference>
<dbReference type="InterPro" id="IPR036112">
    <property type="entry name" value="ComA_synth_sf"/>
</dbReference>
<name>A0A1X7JJM8_9BACL</name>
<accession>A0A1X7JJM8</accession>
<protein>
    <submittedName>
        <fullName evidence="2">Phosphosulfolactate synthase</fullName>
    </submittedName>
</protein>
<dbReference type="OrthoDB" id="7809088at2"/>
<dbReference type="EMBL" id="FXAZ01000001">
    <property type="protein sequence ID" value="SMG27958.1"/>
    <property type="molecule type" value="Genomic_DNA"/>
</dbReference>
<evidence type="ECO:0000256" key="1">
    <source>
        <dbReference type="ARBA" id="ARBA00010424"/>
    </source>
</evidence>
<evidence type="ECO:0000313" key="3">
    <source>
        <dbReference type="Proteomes" id="UP000193834"/>
    </source>
</evidence>
<evidence type="ECO:0000313" key="2">
    <source>
        <dbReference type="EMBL" id="SMG27958.1"/>
    </source>
</evidence>
<organism evidence="2 3">
    <name type="scientific">Paenibacillus aquistagni</name>
    <dbReference type="NCBI Taxonomy" id="1852522"/>
    <lineage>
        <taxon>Bacteria</taxon>
        <taxon>Bacillati</taxon>
        <taxon>Bacillota</taxon>
        <taxon>Bacilli</taxon>
        <taxon>Bacillales</taxon>
        <taxon>Paenibacillaceae</taxon>
        <taxon>Paenibacillus</taxon>
    </lineage>
</organism>
<dbReference type="STRING" id="1852522.SAMN06295960_1662"/>
<sequence>MNPTSPALDWPKLLLDPSCSRLSKPRAAGLTMVMDKGMGMHAFEDMIMTSHEHMDVIKLGFGTSVIVPRAIIEAKTKLAKAHNLLIMPGGTLLELAFIQGVVHDFFHMMRSLGFNAIEVSDGTISLSRKERNTLIHLAIQYGFHVSTEYGKKLEHSEFVLDQLAETYLEDLANGAEWMTLEGRESGAGVGIYHSNGSCDQELVDAILNSIPHPDQLMWEAPNKNQQLFILKRAGTNVSLGNVGSQDIIALEALRRGLRSDTMIDHVAYHYDI</sequence>
<gene>
    <name evidence="2" type="ORF">SAMN06295960_1662</name>
</gene>